<evidence type="ECO:0000259" key="3">
    <source>
        <dbReference type="Pfam" id="PF12828"/>
    </source>
</evidence>
<reference evidence="4 5" key="1">
    <citation type="submission" date="2015-09" db="EMBL/GenBank/DDBJ databases">
        <title>Host preference determinants of Valsa canker pathogens revealed by comparative genomics.</title>
        <authorList>
            <person name="Yin Z."/>
            <person name="Huang L."/>
        </authorList>
    </citation>
    <scope>NUCLEOTIDE SEQUENCE [LARGE SCALE GENOMIC DNA]</scope>
    <source>
        <strain evidence="4 5">03-1</strain>
    </source>
</reference>
<feature type="compositionally biased region" description="Basic and acidic residues" evidence="1">
    <location>
        <begin position="524"/>
        <end position="536"/>
    </location>
</feature>
<feature type="domain" description="PX" evidence="2">
    <location>
        <begin position="180"/>
        <end position="381"/>
    </location>
</feature>
<feature type="region of interest" description="Disordered" evidence="1">
    <location>
        <begin position="654"/>
        <end position="688"/>
    </location>
</feature>
<protein>
    <recommendedName>
        <fullName evidence="6">PX domain-containing protein</fullName>
    </recommendedName>
</protein>
<evidence type="ECO:0008006" key="6">
    <source>
        <dbReference type="Google" id="ProtNLM"/>
    </source>
</evidence>
<dbReference type="STRING" id="356882.A0A423WMU3"/>
<accession>A0A423WMU3</accession>
<dbReference type="Pfam" id="PF12825">
    <property type="entry name" value="DUF3818"/>
    <property type="match status" value="1"/>
</dbReference>
<keyword evidence="5" id="KW-1185">Reference proteome</keyword>
<dbReference type="InterPro" id="IPR024554">
    <property type="entry name" value="LEC1-like_C"/>
</dbReference>
<feature type="region of interest" description="Disordered" evidence="1">
    <location>
        <begin position="524"/>
        <end position="545"/>
    </location>
</feature>
<dbReference type="Proteomes" id="UP000283895">
    <property type="component" value="Unassembled WGS sequence"/>
</dbReference>
<feature type="compositionally biased region" description="Basic and acidic residues" evidence="1">
    <location>
        <begin position="593"/>
        <end position="618"/>
    </location>
</feature>
<dbReference type="InterPro" id="IPR047168">
    <property type="entry name" value="LEC1-like"/>
</dbReference>
<dbReference type="GO" id="GO:0035091">
    <property type="term" value="F:phosphatidylinositol binding"/>
    <property type="evidence" value="ECO:0007669"/>
    <property type="project" value="TreeGrafter"/>
</dbReference>
<name>A0A423WMU3_9PEZI</name>
<evidence type="ECO:0000259" key="2">
    <source>
        <dbReference type="Pfam" id="PF12825"/>
    </source>
</evidence>
<dbReference type="EMBL" id="LKEA01000013">
    <property type="protein sequence ID" value="ROW04757.1"/>
    <property type="molecule type" value="Genomic_DNA"/>
</dbReference>
<dbReference type="InterPro" id="IPR024555">
    <property type="entry name" value="PX-associated"/>
</dbReference>
<feature type="domain" description="PX-associated" evidence="3">
    <location>
        <begin position="6"/>
        <end position="133"/>
    </location>
</feature>
<sequence>MAKEESSTLTSTQLHALLDILSHNETYREAESFKYPYAVREYGYPFHFEASKGGTPSYKPESSSPLLQLLLTRCILTVPGMSDLPPDFWPRKFQGIMTGLADADLSESYDKGTLGTRKTLAALASVVHEAVTRGILGGVAKGPGSIDLKNAKYDTTQASELERSWDECVHELVHGNLADEIFDHFTKTDDFEALSPAVKAAVDYAILHLASLLHHILVLSSEGQYLVKLIQNVHNLVPYSMVRQTLRIGNAATMLSGMMRIFLAKMSVGAVTNFLGWTKDADDGMNLMQRIISLVLSWDATDFRKQAEKVESSKDRPSKEHIAALREHIAMPREAHERLRNASLAEQKSIIAVILDAKNPQLTASLSESQHAQCLEWYSAQLSVRDREELIKTFCKAQPDYLTEVMRDAVATYEPYIRGIHGSMDLRPHVTSLETFLNDLLETSKTKQVKNDSGGKWMKFGGVYAKGNGNGNSQETRPPSVEDFVAFLNRNRGFLYKYLHEFAKSCTDIREKFRYWAKSSVKNFRNESETTPDKTKPRPGAAGAMSGTLQDMFTQLSPEAQKSVLAGLDSHAAYLSKLESLSSQRMQRILDAMKKKDNDDNDNPAKKPGDEKKDDGKKTTTSTPRTSADGVAMSGPGIYLMRWETLLDDTLITPGTPSGPVRRGKDVKGLKSWGKTGSESTRDGWDAGAIAKEEERVVPEAPDVTAVMDALGASFRKAVNEAVGDVGPPAPPASTSA</sequence>
<dbReference type="PANTHER" id="PTHR47185:SF2">
    <property type="entry name" value="FUNGAL PROTEIN"/>
    <property type="match status" value="1"/>
</dbReference>
<proteinExistence type="predicted"/>
<organism evidence="4 5">
    <name type="scientific">Cytospora schulzeri</name>
    <dbReference type="NCBI Taxonomy" id="448051"/>
    <lineage>
        <taxon>Eukaryota</taxon>
        <taxon>Fungi</taxon>
        <taxon>Dikarya</taxon>
        <taxon>Ascomycota</taxon>
        <taxon>Pezizomycotina</taxon>
        <taxon>Sordariomycetes</taxon>
        <taxon>Sordariomycetidae</taxon>
        <taxon>Diaporthales</taxon>
        <taxon>Cytosporaceae</taxon>
        <taxon>Cytospora</taxon>
    </lineage>
</organism>
<dbReference type="PANTHER" id="PTHR47185">
    <property type="entry name" value="PX DOMAIN-CONTAINING PROTEIN YPR097W"/>
    <property type="match status" value="1"/>
</dbReference>
<dbReference type="Pfam" id="PF12828">
    <property type="entry name" value="PXB"/>
    <property type="match status" value="1"/>
</dbReference>
<evidence type="ECO:0000256" key="1">
    <source>
        <dbReference type="SAM" id="MobiDB-lite"/>
    </source>
</evidence>
<dbReference type="AlphaFoldDB" id="A0A423WMU3"/>
<feature type="region of interest" description="Disordered" evidence="1">
    <location>
        <begin position="593"/>
        <end position="633"/>
    </location>
</feature>
<comment type="caution">
    <text evidence="4">The sequence shown here is derived from an EMBL/GenBank/DDBJ whole genome shotgun (WGS) entry which is preliminary data.</text>
</comment>
<gene>
    <name evidence="4" type="ORF">VMCG_04831</name>
</gene>
<evidence type="ECO:0000313" key="5">
    <source>
        <dbReference type="Proteomes" id="UP000283895"/>
    </source>
</evidence>
<evidence type="ECO:0000313" key="4">
    <source>
        <dbReference type="EMBL" id="ROW04757.1"/>
    </source>
</evidence>
<dbReference type="OrthoDB" id="2117459at2759"/>